<evidence type="ECO:0000313" key="5">
    <source>
        <dbReference type="EMBL" id="MBB5204564.1"/>
    </source>
</evidence>
<accession>A0A840S701</accession>
<evidence type="ECO:0000256" key="2">
    <source>
        <dbReference type="ARBA" id="ARBA00023125"/>
    </source>
</evidence>
<dbReference type="RefSeq" id="WP_175423538.1">
    <property type="nucleotide sequence ID" value="NZ_CP040709.1"/>
</dbReference>
<comment type="caution">
    <text evidence="5">The sequence shown here is derived from an EMBL/GenBank/DDBJ whole genome shotgun (WGS) entry which is preliminary data.</text>
</comment>
<keyword evidence="1" id="KW-0805">Transcription regulation</keyword>
<dbReference type="InterPro" id="IPR036388">
    <property type="entry name" value="WH-like_DNA-bd_sf"/>
</dbReference>
<dbReference type="CDD" id="cd00038">
    <property type="entry name" value="CAP_ED"/>
    <property type="match status" value="1"/>
</dbReference>
<dbReference type="GO" id="GO:0003677">
    <property type="term" value="F:DNA binding"/>
    <property type="evidence" value="ECO:0007669"/>
    <property type="project" value="UniProtKB-KW"/>
</dbReference>
<keyword evidence="6" id="KW-1185">Reference proteome</keyword>
<sequence>MLHTSCPSDPPTVRAAHPEELASLSWWSTLQSVEQEQVAAHLEVLSLASGSAACQAGTTAAHWLGLLDGLLSLSSPALPGLASGLANGAWWGEPELLRHGTYRDNATALRPCLLARLPAPHFEALLRQSLAFSHHVLGQLNQQLSHERDIRQQERERSLGPDRRVALCLAELFDPLRCPGVGSLLRITQQELAQLAGLSRQRVNQALQQLQQTEVLRIEYGGLRVLDRTRLH</sequence>
<dbReference type="SMART" id="SM00419">
    <property type="entry name" value="HTH_CRP"/>
    <property type="match status" value="1"/>
</dbReference>
<organism evidence="5 6">
    <name type="scientific">Inhella inkyongensis</name>
    <dbReference type="NCBI Taxonomy" id="392593"/>
    <lineage>
        <taxon>Bacteria</taxon>
        <taxon>Pseudomonadati</taxon>
        <taxon>Pseudomonadota</taxon>
        <taxon>Betaproteobacteria</taxon>
        <taxon>Burkholderiales</taxon>
        <taxon>Sphaerotilaceae</taxon>
        <taxon>Inhella</taxon>
    </lineage>
</organism>
<dbReference type="SUPFAM" id="SSF51206">
    <property type="entry name" value="cAMP-binding domain-like"/>
    <property type="match status" value="1"/>
</dbReference>
<proteinExistence type="predicted"/>
<dbReference type="Pfam" id="PF13545">
    <property type="entry name" value="HTH_Crp_2"/>
    <property type="match status" value="1"/>
</dbReference>
<evidence type="ECO:0000259" key="4">
    <source>
        <dbReference type="PROSITE" id="PS51063"/>
    </source>
</evidence>
<dbReference type="AlphaFoldDB" id="A0A840S701"/>
<evidence type="ECO:0000256" key="1">
    <source>
        <dbReference type="ARBA" id="ARBA00023015"/>
    </source>
</evidence>
<dbReference type="InterPro" id="IPR014710">
    <property type="entry name" value="RmlC-like_jellyroll"/>
</dbReference>
<reference evidence="5 6" key="1">
    <citation type="submission" date="2020-08" db="EMBL/GenBank/DDBJ databases">
        <title>Genomic Encyclopedia of Type Strains, Phase IV (KMG-IV): sequencing the most valuable type-strain genomes for metagenomic binning, comparative biology and taxonomic classification.</title>
        <authorList>
            <person name="Goeker M."/>
        </authorList>
    </citation>
    <scope>NUCLEOTIDE SEQUENCE [LARGE SCALE GENOMIC DNA]</scope>
    <source>
        <strain evidence="5 6">DSM 23958</strain>
    </source>
</reference>
<dbReference type="Gene3D" id="1.10.10.10">
    <property type="entry name" value="Winged helix-like DNA-binding domain superfamily/Winged helix DNA-binding domain"/>
    <property type="match status" value="1"/>
</dbReference>
<dbReference type="GO" id="GO:0006355">
    <property type="term" value="P:regulation of DNA-templated transcription"/>
    <property type="evidence" value="ECO:0007669"/>
    <property type="project" value="InterPro"/>
</dbReference>
<name>A0A840S701_9BURK</name>
<dbReference type="InterPro" id="IPR012318">
    <property type="entry name" value="HTH_CRP"/>
</dbReference>
<dbReference type="EMBL" id="JACHHO010000002">
    <property type="protein sequence ID" value="MBB5204564.1"/>
    <property type="molecule type" value="Genomic_DNA"/>
</dbReference>
<gene>
    <name evidence="5" type="ORF">HNQ51_001878</name>
</gene>
<evidence type="ECO:0000313" key="6">
    <source>
        <dbReference type="Proteomes" id="UP000554837"/>
    </source>
</evidence>
<dbReference type="Gene3D" id="2.60.120.10">
    <property type="entry name" value="Jelly Rolls"/>
    <property type="match status" value="1"/>
</dbReference>
<feature type="domain" description="HTH crp-type" evidence="4">
    <location>
        <begin position="159"/>
        <end position="229"/>
    </location>
</feature>
<dbReference type="InterPro" id="IPR000595">
    <property type="entry name" value="cNMP-bd_dom"/>
</dbReference>
<keyword evidence="3" id="KW-0804">Transcription</keyword>
<dbReference type="InterPro" id="IPR018490">
    <property type="entry name" value="cNMP-bd_dom_sf"/>
</dbReference>
<dbReference type="SUPFAM" id="SSF46785">
    <property type="entry name" value="Winged helix' DNA-binding domain"/>
    <property type="match status" value="1"/>
</dbReference>
<dbReference type="InterPro" id="IPR036390">
    <property type="entry name" value="WH_DNA-bd_sf"/>
</dbReference>
<dbReference type="PROSITE" id="PS51063">
    <property type="entry name" value="HTH_CRP_2"/>
    <property type="match status" value="1"/>
</dbReference>
<evidence type="ECO:0000256" key="3">
    <source>
        <dbReference type="ARBA" id="ARBA00023163"/>
    </source>
</evidence>
<keyword evidence="2" id="KW-0238">DNA-binding</keyword>
<protein>
    <submittedName>
        <fullName evidence="5">CRP-like cAMP-binding protein</fullName>
    </submittedName>
</protein>
<dbReference type="Pfam" id="PF00027">
    <property type="entry name" value="cNMP_binding"/>
    <property type="match status" value="1"/>
</dbReference>
<dbReference type="Proteomes" id="UP000554837">
    <property type="component" value="Unassembled WGS sequence"/>
</dbReference>